<evidence type="ECO:0000313" key="1">
    <source>
        <dbReference type="EMBL" id="KNE71031.1"/>
    </source>
</evidence>
<dbReference type="OrthoDB" id="2684236at2759"/>
<reference evidence="2" key="2">
    <citation type="submission" date="2009-11" db="EMBL/GenBank/DDBJ databases">
        <title>The Genome Sequence of Allomyces macrogynus strain ATCC 38327.</title>
        <authorList>
            <consortium name="The Broad Institute Genome Sequencing Platform"/>
            <person name="Russ C."/>
            <person name="Cuomo C."/>
            <person name="Shea T."/>
            <person name="Young S.K."/>
            <person name="Zeng Q."/>
            <person name="Koehrsen M."/>
            <person name="Haas B."/>
            <person name="Borodovsky M."/>
            <person name="Guigo R."/>
            <person name="Alvarado L."/>
            <person name="Berlin A."/>
            <person name="Borenstein D."/>
            <person name="Chen Z."/>
            <person name="Engels R."/>
            <person name="Freedman E."/>
            <person name="Gellesch M."/>
            <person name="Goldberg J."/>
            <person name="Griggs A."/>
            <person name="Gujja S."/>
            <person name="Heiman D."/>
            <person name="Hepburn T."/>
            <person name="Howarth C."/>
            <person name="Jen D."/>
            <person name="Larson L."/>
            <person name="Lewis B."/>
            <person name="Mehta T."/>
            <person name="Park D."/>
            <person name="Pearson M."/>
            <person name="Roberts A."/>
            <person name="Saif S."/>
            <person name="Shenoy N."/>
            <person name="Sisk P."/>
            <person name="Stolte C."/>
            <person name="Sykes S."/>
            <person name="Walk T."/>
            <person name="White J."/>
            <person name="Yandava C."/>
            <person name="Burger G."/>
            <person name="Gray M.W."/>
            <person name="Holland P.W.H."/>
            <person name="King N."/>
            <person name="Lang F.B.F."/>
            <person name="Roger A.J."/>
            <person name="Ruiz-Trillo I."/>
            <person name="Lander E."/>
            <person name="Nusbaum C."/>
        </authorList>
    </citation>
    <scope>NUCLEOTIDE SEQUENCE [LARGE SCALE GENOMIC DNA]</scope>
    <source>
        <strain evidence="2">ATCC 38327</strain>
    </source>
</reference>
<dbReference type="PANTHER" id="PTHR34365:SF7">
    <property type="entry name" value="GLYCINE-RICH DOMAIN-CONTAINING PROTEIN 1"/>
    <property type="match status" value="1"/>
</dbReference>
<accession>A0A0L0T8L0</accession>
<dbReference type="VEuPathDB" id="FungiDB:AMAG_20280"/>
<dbReference type="PANTHER" id="PTHR34365">
    <property type="entry name" value="ENOLASE (DUF1399)"/>
    <property type="match status" value="1"/>
</dbReference>
<dbReference type="InterPro" id="IPR009836">
    <property type="entry name" value="GRDP-like"/>
</dbReference>
<reference evidence="1 2" key="1">
    <citation type="submission" date="2009-11" db="EMBL/GenBank/DDBJ databases">
        <title>Annotation of Allomyces macrogynus ATCC 38327.</title>
        <authorList>
            <consortium name="The Broad Institute Genome Sequencing Platform"/>
            <person name="Russ C."/>
            <person name="Cuomo C."/>
            <person name="Burger G."/>
            <person name="Gray M.W."/>
            <person name="Holland P.W.H."/>
            <person name="King N."/>
            <person name="Lang F.B.F."/>
            <person name="Roger A.J."/>
            <person name="Ruiz-Trillo I."/>
            <person name="Young S.K."/>
            <person name="Zeng Q."/>
            <person name="Gargeya S."/>
            <person name="Fitzgerald M."/>
            <person name="Haas B."/>
            <person name="Abouelleil A."/>
            <person name="Alvarado L."/>
            <person name="Arachchi H.M."/>
            <person name="Berlin A."/>
            <person name="Chapman S.B."/>
            <person name="Gearin G."/>
            <person name="Goldberg J."/>
            <person name="Griggs A."/>
            <person name="Gujja S."/>
            <person name="Hansen M."/>
            <person name="Heiman D."/>
            <person name="Howarth C."/>
            <person name="Larimer J."/>
            <person name="Lui A."/>
            <person name="MacDonald P.J.P."/>
            <person name="McCowen C."/>
            <person name="Montmayeur A."/>
            <person name="Murphy C."/>
            <person name="Neiman D."/>
            <person name="Pearson M."/>
            <person name="Priest M."/>
            <person name="Roberts A."/>
            <person name="Saif S."/>
            <person name="Shea T."/>
            <person name="Sisk P."/>
            <person name="Stolte C."/>
            <person name="Sykes S."/>
            <person name="Wortman J."/>
            <person name="Nusbaum C."/>
            <person name="Birren B."/>
        </authorList>
    </citation>
    <scope>NUCLEOTIDE SEQUENCE [LARGE SCALE GENOMIC DNA]</scope>
    <source>
        <strain evidence="1 2">ATCC 38327</strain>
    </source>
</reference>
<dbReference type="EMBL" id="GG745369">
    <property type="protein sequence ID" value="KNE71031.1"/>
    <property type="molecule type" value="Genomic_DNA"/>
</dbReference>
<keyword evidence="2" id="KW-1185">Reference proteome</keyword>
<organism evidence="1 2">
    <name type="scientific">Allomyces macrogynus (strain ATCC 38327)</name>
    <name type="common">Allomyces javanicus var. macrogynus</name>
    <dbReference type="NCBI Taxonomy" id="578462"/>
    <lineage>
        <taxon>Eukaryota</taxon>
        <taxon>Fungi</taxon>
        <taxon>Fungi incertae sedis</taxon>
        <taxon>Blastocladiomycota</taxon>
        <taxon>Blastocladiomycetes</taxon>
        <taxon>Blastocladiales</taxon>
        <taxon>Blastocladiaceae</taxon>
        <taxon>Allomyces</taxon>
    </lineage>
</organism>
<protein>
    <submittedName>
        <fullName evidence="1">Uncharacterized protein</fullName>
    </submittedName>
</protein>
<evidence type="ECO:0000313" key="2">
    <source>
        <dbReference type="Proteomes" id="UP000054350"/>
    </source>
</evidence>
<dbReference type="AlphaFoldDB" id="A0A0L0T8L0"/>
<dbReference type="Proteomes" id="UP000054350">
    <property type="component" value="Unassembled WGS sequence"/>
</dbReference>
<name>A0A0L0T8L0_ALLM3</name>
<gene>
    <name evidence="1" type="ORF">AMAG_20280</name>
</gene>
<sequence>MFMWPTVAAHVPTTTINLAWHTHQLMPAAYAAHTRALMGHIANHDDSDDVGTEAKIADGAKTMPDVWRAVFDDYYRPNVQAGRFWNVSCHHGGGCGLNTVSDDAGSAIAGASIVILPRPV</sequence>
<proteinExistence type="predicted"/>